<gene>
    <name evidence="2" type="ORF">PC118_g10450</name>
</gene>
<reference evidence="2" key="1">
    <citation type="submission" date="2018-10" db="EMBL/GenBank/DDBJ databases">
        <title>Effector identification in a new, highly contiguous assembly of the strawberry crown rot pathogen Phytophthora cactorum.</title>
        <authorList>
            <person name="Armitage A.D."/>
            <person name="Nellist C.F."/>
            <person name="Bates H."/>
            <person name="Vickerstaff R.J."/>
            <person name="Harrison R.J."/>
        </authorList>
    </citation>
    <scope>NUCLEOTIDE SEQUENCE</scope>
    <source>
        <strain evidence="2">P415</strain>
    </source>
</reference>
<accession>A0A8T1G005</accession>
<protein>
    <submittedName>
        <fullName evidence="2">Uncharacterized protein</fullName>
    </submittedName>
</protein>
<name>A0A8T1G005_9STRA</name>
<evidence type="ECO:0000256" key="1">
    <source>
        <dbReference type="SAM" id="MobiDB-lite"/>
    </source>
</evidence>
<feature type="region of interest" description="Disordered" evidence="1">
    <location>
        <begin position="92"/>
        <end position="113"/>
    </location>
</feature>
<proteinExistence type="predicted"/>
<organism evidence="2 3">
    <name type="scientific">Phytophthora cactorum</name>
    <dbReference type="NCBI Taxonomy" id="29920"/>
    <lineage>
        <taxon>Eukaryota</taxon>
        <taxon>Sar</taxon>
        <taxon>Stramenopiles</taxon>
        <taxon>Oomycota</taxon>
        <taxon>Peronosporomycetes</taxon>
        <taxon>Peronosporales</taxon>
        <taxon>Peronosporaceae</taxon>
        <taxon>Phytophthora</taxon>
    </lineage>
</organism>
<dbReference type="EMBL" id="RCML01000300">
    <property type="protein sequence ID" value="KAG2981714.1"/>
    <property type="molecule type" value="Genomic_DNA"/>
</dbReference>
<dbReference type="AlphaFoldDB" id="A0A8T1G005"/>
<evidence type="ECO:0000313" key="3">
    <source>
        <dbReference type="Proteomes" id="UP000697107"/>
    </source>
</evidence>
<evidence type="ECO:0000313" key="2">
    <source>
        <dbReference type="EMBL" id="KAG2981714.1"/>
    </source>
</evidence>
<comment type="caution">
    <text evidence="2">The sequence shown here is derived from an EMBL/GenBank/DDBJ whole genome shotgun (WGS) entry which is preliminary data.</text>
</comment>
<sequence>MGGGQMPADNTNAMGGTNEFVGRCFPGMGIWPRCRFWLPLARAITHVTNTPPRSSQIIKAKKNSITSLGYSSEATEGKRTQGVRGLQGAHLRHLQGGDQQPQQPEQPEQPGMQPVVQPVMQPVMQPAMPMGVSNMGGGYMTGGNTNALGGSNEIVIDRCFRGSWNWPRCCFRGSPFWPRCRFGIGRPRPRCFPGSLDYPRCTRYSV</sequence>
<dbReference type="Proteomes" id="UP000697107">
    <property type="component" value="Unassembled WGS sequence"/>
</dbReference>
<feature type="compositionally biased region" description="Low complexity" evidence="1">
    <location>
        <begin position="99"/>
        <end position="113"/>
    </location>
</feature>
<dbReference type="VEuPathDB" id="FungiDB:PC110_g11152"/>